<protein>
    <recommendedName>
        <fullName evidence="3">Lipoprotein</fullName>
    </recommendedName>
</protein>
<evidence type="ECO:0000313" key="2">
    <source>
        <dbReference type="EMBL" id="XCO74439.1"/>
    </source>
</evidence>
<evidence type="ECO:0000256" key="1">
    <source>
        <dbReference type="SAM" id="SignalP"/>
    </source>
</evidence>
<reference evidence="2" key="1">
    <citation type="submission" date="2024-06" db="EMBL/GenBank/DDBJ databases">
        <authorList>
            <person name="Li S."/>
        </authorList>
    </citation>
    <scope>NUCLEOTIDE SEQUENCE</scope>
    <source>
        <strain evidence="2">SR10</strain>
    </source>
</reference>
<dbReference type="RefSeq" id="WP_064749439.1">
    <property type="nucleotide sequence ID" value="NZ_CP159925.1"/>
</dbReference>
<keyword evidence="1" id="KW-0732">Signal</keyword>
<organism evidence="2">
    <name type="scientific">Lysobacter firmicutimachus</name>
    <dbReference type="NCBI Taxonomy" id="1792846"/>
    <lineage>
        <taxon>Bacteria</taxon>
        <taxon>Pseudomonadati</taxon>
        <taxon>Pseudomonadota</taxon>
        <taxon>Gammaproteobacteria</taxon>
        <taxon>Lysobacterales</taxon>
        <taxon>Lysobacteraceae</taxon>
        <taxon>Lysobacter</taxon>
    </lineage>
</organism>
<evidence type="ECO:0008006" key="3">
    <source>
        <dbReference type="Google" id="ProtNLM"/>
    </source>
</evidence>
<sequence length="220" mass="21877">MKASNLLGLALLTVLAGCNSPTAPGGESAAASAPAAAATVPASEADAAPATAAPAATEAAAAPAGDGRSLCAANEDIVFACKLGGGQLASICASKGANEQSGYVYFAQGAGRAEYRFPADNSAPAGRFKRTQLGFAGNSGGYAYSFEDAGSKRIFYSISGEAGMQEQGLMTVAAGAAKADSVQACESGSVVDDIDDALFKFTRSWGRDDAIDRSGLPAKS</sequence>
<accession>A0AAU8MS57</accession>
<dbReference type="AlphaFoldDB" id="A0AAU8MS57"/>
<gene>
    <name evidence="2" type="ORF">ABU614_18965</name>
</gene>
<name>A0AAU8MS57_9GAMM</name>
<dbReference type="PROSITE" id="PS51257">
    <property type="entry name" value="PROKAR_LIPOPROTEIN"/>
    <property type="match status" value="1"/>
</dbReference>
<feature type="signal peptide" evidence="1">
    <location>
        <begin position="1"/>
        <end position="25"/>
    </location>
</feature>
<proteinExistence type="predicted"/>
<dbReference type="EMBL" id="CP159925">
    <property type="protein sequence ID" value="XCO74439.1"/>
    <property type="molecule type" value="Genomic_DNA"/>
</dbReference>
<feature type="chain" id="PRO_5043414682" description="Lipoprotein" evidence="1">
    <location>
        <begin position="26"/>
        <end position="220"/>
    </location>
</feature>